<dbReference type="EMBL" id="JBHUFF010000008">
    <property type="protein sequence ID" value="MFD1798679.1"/>
    <property type="molecule type" value="Genomic_DNA"/>
</dbReference>
<dbReference type="Gene3D" id="2.30.30.1210">
    <property type="entry name" value="Domain of unknown function DUF1541"/>
    <property type="match status" value="1"/>
</dbReference>
<evidence type="ECO:0000313" key="4">
    <source>
        <dbReference type="EMBL" id="MFD1798679.1"/>
    </source>
</evidence>
<reference evidence="5" key="1">
    <citation type="journal article" date="2019" name="Int. J. Syst. Evol. Microbiol.">
        <title>The Global Catalogue of Microorganisms (GCM) 10K type strain sequencing project: providing services to taxonomists for standard genome sequencing and annotation.</title>
        <authorList>
            <consortium name="The Broad Institute Genomics Platform"/>
            <consortium name="The Broad Institute Genome Sequencing Center for Infectious Disease"/>
            <person name="Wu L."/>
            <person name="Ma J."/>
        </authorList>
    </citation>
    <scope>NUCLEOTIDE SEQUENCE [LARGE SCALE GENOMIC DNA]</scope>
    <source>
        <strain evidence="5">KCTC 42143</strain>
    </source>
</reference>
<comment type="caution">
    <text evidence="4">The sequence shown here is derived from an EMBL/GenBank/DDBJ whole genome shotgun (WGS) entry which is preliminary data.</text>
</comment>
<keyword evidence="2" id="KW-0732">Signal</keyword>
<feature type="chain" id="PRO_5046243851" evidence="2">
    <location>
        <begin position="21"/>
        <end position="202"/>
    </location>
</feature>
<feature type="signal peptide" evidence="2">
    <location>
        <begin position="1"/>
        <end position="20"/>
    </location>
</feature>
<protein>
    <submittedName>
        <fullName evidence="4">YdhK family protein</fullName>
    </submittedName>
</protein>
<evidence type="ECO:0000256" key="1">
    <source>
        <dbReference type="SAM" id="MobiDB-lite"/>
    </source>
</evidence>
<dbReference type="InterPro" id="IPR011438">
    <property type="entry name" value="DUF1541"/>
</dbReference>
<feature type="compositionally biased region" description="Basic and acidic residues" evidence="1">
    <location>
        <begin position="58"/>
        <end position="75"/>
    </location>
</feature>
<feature type="compositionally biased region" description="Low complexity" evidence="1">
    <location>
        <begin position="21"/>
        <end position="48"/>
    </location>
</feature>
<feature type="domain" description="DUF1541" evidence="3">
    <location>
        <begin position="81"/>
        <end position="132"/>
    </location>
</feature>
<dbReference type="PROSITE" id="PS51257">
    <property type="entry name" value="PROKAR_LIPOPROTEIN"/>
    <property type="match status" value="1"/>
</dbReference>
<name>A0ABW4NJU9_9LACT</name>
<keyword evidence="5" id="KW-1185">Reference proteome</keyword>
<feature type="region of interest" description="Disordered" evidence="1">
    <location>
        <begin position="21"/>
        <end position="75"/>
    </location>
</feature>
<feature type="domain" description="DUF1541" evidence="3">
    <location>
        <begin position="145"/>
        <end position="196"/>
    </location>
</feature>
<evidence type="ECO:0000313" key="5">
    <source>
        <dbReference type="Proteomes" id="UP001597285"/>
    </source>
</evidence>
<sequence>MKKRKILMGLVTLTTLTVLSACSSGDNNENSSSESSIDSIIPSVSSEMSDADMESMESMEHEDSGEIPDGLKEAENPKYKVGDKAIIETTHMAGMKDAEATIVGAFDTIAYEVTYTPTNGGERVENHKWVVQEEIADAGQEMLEPGTEVELEANHMEGMKGATATIEDAEQTTVYMIDYMPKNGGKEVKNHKWVTESELSEK</sequence>
<gene>
    <name evidence="4" type="ORF">ACFSBK_02240</name>
</gene>
<evidence type="ECO:0000256" key="2">
    <source>
        <dbReference type="SAM" id="SignalP"/>
    </source>
</evidence>
<evidence type="ECO:0000259" key="3">
    <source>
        <dbReference type="Pfam" id="PF07563"/>
    </source>
</evidence>
<dbReference type="RefSeq" id="WP_058919091.1">
    <property type="nucleotide sequence ID" value="NZ_JBHSQC010000015.1"/>
</dbReference>
<proteinExistence type="predicted"/>
<dbReference type="Pfam" id="PF07563">
    <property type="entry name" value="DUF1541"/>
    <property type="match status" value="2"/>
</dbReference>
<organism evidence="4 5">
    <name type="scientific">Carnobacterium antarcticum</name>
    <dbReference type="NCBI Taxonomy" id="2126436"/>
    <lineage>
        <taxon>Bacteria</taxon>
        <taxon>Bacillati</taxon>
        <taxon>Bacillota</taxon>
        <taxon>Bacilli</taxon>
        <taxon>Lactobacillales</taxon>
        <taxon>Carnobacteriaceae</taxon>
        <taxon>Carnobacterium</taxon>
    </lineage>
</organism>
<dbReference type="Proteomes" id="UP001597285">
    <property type="component" value="Unassembled WGS sequence"/>
</dbReference>
<accession>A0ABW4NJU9</accession>